<comment type="caution">
    <text evidence="1">The sequence shown here is derived from an EMBL/GenBank/DDBJ whole genome shotgun (WGS) entry which is preliminary data.</text>
</comment>
<evidence type="ECO:0000313" key="1">
    <source>
        <dbReference type="EMBL" id="SFK09900.1"/>
    </source>
</evidence>
<dbReference type="EMBL" id="FOSD01000004">
    <property type="protein sequence ID" value="SFK09900.1"/>
    <property type="molecule type" value="Genomic_DNA"/>
</dbReference>
<accession>A0A1I3WRA7</accession>
<gene>
    <name evidence="1" type="ORF">SAMN05518863_104361</name>
</gene>
<organism evidence="1 2">
    <name type="scientific">Candidatus Pantoea symbiotica</name>
    <dbReference type="NCBI Taxonomy" id="1884370"/>
    <lineage>
        <taxon>Bacteria</taxon>
        <taxon>Pseudomonadati</taxon>
        <taxon>Pseudomonadota</taxon>
        <taxon>Gammaproteobacteria</taxon>
        <taxon>Enterobacterales</taxon>
        <taxon>Erwiniaceae</taxon>
        <taxon>Pantoea</taxon>
    </lineage>
</organism>
<sequence length="45" mass="5367">MNAHPTKTRRGAIYGDLLTFNLCLKRALHWYKSKIDNIFIINQYK</sequence>
<dbReference type="Proteomes" id="UP000198841">
    <property type="component" value="Unassembled WGS sequence"/>
</dbReference>
<keyword evidence="2" id="KW-1185">Reference proteome</keyword>
<protein>
    <submittedName>
        <fullName evidence="1">Uncharacterized protein</fullName>
    </submittedName>
</protein>
<proteinExistence type="predicted"/>
<name>A0A1I3WRA7_9GAMM</name>
<evidence type="ECO:0000313" key="2">
    <source>
        <dbReference type="Proteomes" id="UP000198841"/>
    </source>
</evidence>
<reference evidence="1 2" key="1">
    <citation type="submission" date="2016-10" db="EMBL/GenBank/DDBJ databases">
        <authorList>
            <person name="Varghese N."/>
            <person name="Submissions S."/>
        </authorList>
    </citation>
    <scope>NUCLEOTIDE SEQUENCE [LARGE SCALE GENOMIC DNA]</scope>
    <source>
        <strain evidence="1 2">YR512</strain>
    </source>
</reference>